<evidence type="ECO:0000313" key="2">
    <source>
        <dbReference type="Proteomes" id="UP001229651"/>
    </source>
</evidence>
<gene>
    <name evidence="1" type="ORF">FB470_000536</name>
</gene>
<organism evidence="1 2">
    <name type="scientific">Amycolatopsis thermophila</name>
    <dbReference type="NCBI Taxonomy" id="206084"/>
    <lineage>
        <taxon>Bacteria</taxon>
        <taxon>Bacillati</taxon>
        <taxon>Actinomycetota</taxon>
        <taxon>Actinomycetes</taxon>
        <taxon>Pseudonocardiales</taxon>
        <taxon>Pseudonocardiaceae</taxon>
        <taxon>Amycolatopsis</taxon>
    </lineage>
</organism>
<accession>A0ABU0EMP7</accession>
<protein>
    <recommendedName>
        <fullName evidence="3">DUF222 domain-containing protein</fullName>
    </recommendedName>
</protein>
<sequence>MTARATVIQSAHPADTLKMIRETLCVAQAALTHGARAAGQRAAEHSARLGRLIDDIDRQRPLGPDGKHGNRHTGTCGCEDVEPPRHNEVTTYDEVRLTGCPGAPFPHYDFTARTEEHVQALYRLYAHALGEGNWTNPQLKRRTVTVIGTPWVDDAPERGD</sequence>
<comment type="caution">
    <text evidence="1">The sequence shown here is derived from an EMBL/GenBank/DDBJ whole genome shotgun (WGS) entry which is preliminary data.</text>
</comment>
<reference evidence="1 2" key="1">
    <citation type="submission" date="2023-07" db="EMBL/GenBank/DDBJ databases">
        <title>Sequencing the genomes of 1000 actinobacteria strains.</title>
        <authorList>
            <person name="Klenk H.-P."/>
        </authorList>
    </citation>
    <scope>NUCLEOTIDE SEQUENCE [LARGE SCALE GENOMIC DNA]</scope>
    <source>
        <strain evidence="1 2">DSM 45805</strain>
    </source>
</reference>
<name>A0ABU0EMP7_9PSEU</name>
<proteinExistence type="predicted"/>
<dbReference type="EMBL" id="JAUSUT010000001">
    <property type="protein sequence ID" value="MDQ0376542.1"/>
    <property type="molecule type" value="Genomic_DNA"/>
</dbReference>
<dbReference type="RefSeq" id="WP_306988446.1">
    <property type="nucleotide sequence ID" value="NZ_JAUSUT010000001.1"/>
</dbReference>
<dbReference type="Proteomes" id="UP001229651">
    <property type="component" value="Unassembled WGS sequence"/>
</dbReference>
<evidence type="ECO:0000313" key="1">
    <source>
        <dbReference type="EMBL" id="MDQ0376542.1"/>
    </source>
</evidence>
<evidence type="ECO:0008006" key="3">
    <source>
        <dbReference type="Google" id="ProtNLM"/>
    </source>
</evidence>
<keyword evidence="2" id="KW-1185">Reference proteome</keyword>